<evidence type="ECO:0000313" key="3">
    <source>
        <dbReference type="EMBL" id="WRO20753.1"/>
    </source>
</evidence>
<keyword evidence="2" id="KW-1133">Transmembrane helix</keyword>
<dbReference type="EMBL" id="CP121694">
    <property type="protein sequence ID" value="WRO20753.1"/>
    <property type="molecule type" value="Genomic_DNA"/>
</dbReference>
<evidence type="ECO:0008006" key="5">
    <source>
        <dbReference type="Google" id="ProtNLM"/>
    </source>
</evidence>
<dbReference type="Proteomes" id="UP001329915">
    <property type="component" value="Chromosome"/>
</dbReference>
<dbReference type="RefSeq" id="WP_366923634.1">
    <property type="nucleotide sequence ID" value="NZ_CP121694.1"/>
</dbReference>
<feature type="region of interest" description="Disordered" evidence="1">
    <location>
        <begin position="32"/>
        <end position="63"/>
    </location>
</feature>
<accession>A0AAU0UHJ3</accession>
<keyword evidence="2" id="KW-0812">Transmembrane</keyword>
<protein>
    <recommendedName>
        <fullName evidence="5">DUF2933 domain-containing protein</fullName>
    </recommendedName>
</protein>
<organism evidence="3 4">
    <name type="scientific">Metallumcola ferriviriculae</name>
    <dbReference type="NCBI Taxonomy" id="3039180"/>
    <lineage>
        <taxon>Bacteria</taxon>
        <taxon>Bacillati</taxon>
        <taxon>Bacillota</taxon>
        <taxon>Clostridia</taxon>
        <taxon>Neomoorellales</taxon>
        <taxon>Desulfitibacteraceae</taxon>
        <taxon>Metallumcola</taxon>
    </lineage>
</organism>
<sequence length="63" mass="7286">MSDFFYQYGDWFLFGGLMFFMMRMHGKGGGCCGGGHHQQGDNKNHGTEDCHQEHDAKQHHKHM</sequence>
<dbReference type="AlphaFoldDB" id="A0AAU0UHJ3"/>
<keyword evidence="2" id="KW-0472">Membrane</keyword>
<evidence type="ECO:0000313" key="4">
    <source>
        <dbReference type="Proteomes" id="UP001329915"/>
    </source>
</evidence>
<feature type="compositionally biased region" description="Basic and acidic residues" evidence="1">
    <location>
        <begin position="38"/>
        <end position="56"/>
    </location>
</feature>
<evidence type="ECO:0000256" key="1">
    <source>
        <dbReference type="SAM" id="MobiDB-lite"/>
    </source>
</evidence>
<feature type="transmembrane region" description="Helical" evidence="2">
    <location>
        <begin position="6"/>
        <end position="22"/>
    </location>
</feature>
<name>A0AAU0UHJ3_9FIRM</name>
<evidence type="ECO:0000256" key="2">
    <source>
        <dbReference type="SAM" id="Phobius"/>
    </source>
</evidence>
<keyword evidence="4" id="KW-1185">Reference proteome</keyword>
<reference evidence="3 4" key="1">
    <citation type="submission" date="2023-04" db="EMBL/GenBank/DDBJ databases">
        <authorList>
            <person name="Hsu D."/>
        </authorList>
    </citation>
    <scope>NUCLEOTIDE SEQUENCE [LARGE SCALE GENOMIC DNA]</scope>
    <source>
        <strain evidence="3 4">MK1</strain>
    </source>
</reference>
<dbReference type="KEGG" id="dbc:MFMK1_000543"/>
<gene>
    <name evidence="3" type="ORF">MFMK1_000543</name>
</gene>
<proteinExistence type="predicted"/>